<dbReference type="PANTHER" id="PTHR38834">
    <property type="entry name" value="PERIPLASMIC SUBSTRATE BINDING PROTEIN FAMILY 3"/>
    <property type="match status" value="1"/>
</dbReference>
<dbReference type="PANTHER" id="PTHR38834:SF3">
    <property type="entry name" value="SOLUTE-BINDING PROTEIN FAMILY 3_N-TERMINAL DOMAIN-CONTAINING PROTEIN"/>
    <property type="match status" value="1"/>
</dbReference>
<dbReference type="SUPFAM" id="SSF53850">
    <property type="entry name" value="Periplasmic binding protein-like II"/>
    <property type="match status" value="1"/>
</dbReference>
<evidence type="ECO:0000313" key="3">
    <source>
        <dbReference type="Proteomes" id="UP000094329"/>
    </source>
</evidence>
<dbReference type="Proteomes" id="UP000094329">
    <property type="component" value="Unassembled WGS sequence"/>
</dbReference>
<comment type="caution">
    <text evidence="2">The sequence shown here is derived from an EMBL/GenBank/DDBJ whole genome shotgun (WGS) entry which is preliminary data.</text>
</comment>
<gene>
    <name evidence="2" type="ORF">BGC07_10585</name>
</gene>
<protein>
    <recommendedName>
        <fullName evidence="1">Solute-binding protein family 3/N-terminal domain-containing protein</fullName>
    </recommendedName>
</protein>
<dbReference type="Pfam" id="PF00497">
    <property type="entry name" value="SBP_bac_3"/>
    <property type="match status" value="1"/>
</dbReference>
<accession>A0ABX3A3R7</accession>
<organism evidence="2 3">
    <name type="scientific">Piscirickettsia litoralis</name>
    <dbReference type="NCBI Taxonomy" id="1891921"/>
    <lineage>
        <taxon>Bacteria</taxon>
        <taxon>Pseudomonadati</taxon>
        <taxon>Pseudomonadota</taxon>
        <taxon>Gammaproteobacteria</taxon>
        <taxon>Thiotrichales</taxon>
        <taxon>Piscirickettsiaceae</taxon>
        <taxon>Piscirickettsia</taxon>
    </lineage>
</organism>
<evidence type="ECO:0000313" key="2">
    <source>
        <dbReference type="EMBL" id="ODN43284.1"/>
    </source>
</evidence>
<dbReference type="InterPro" id="IPR001638">
    <property type="entry name" value="Solute-binding_3/MltF_N"/>
</dbReference>
<evidence type="ECO:0000259" key="1">
    <source>
        <dbReference type="SMART" id="SM00062"/>
    </source>
</evidence>
<proteinExistence type="predicted"/>
<reference evidence="2 3" key="1">
    <citation type="submission" date="2016-08" db="EMBL/GenBank/DDBJ databases">
        <title>Draft genome sequence of Candidatus Piscirickettsia litoralis, from seawater.</title>
        <authorList>
            <person name="Wan X."/>
            <person name="Lee A.J."/>
            <person name="Hou S."/>
            <person name="Donachie S.P."/>
        </authorList>
    </citation>
    <scope>NUCLEOTIDE SEQUENCE [LARGE SCALE GENOMIC DNA]</scope>
    <source>
        <strain evidence="2 3">Y2</strain>
    </source>
</reference>
<feature type="domain" description="Solute-binding protein family 3/N-terminal" evidence="1">
    <location>
        <begin position="24"/>
        <end position="252"/>
    </location>
</feature>
<name>A0ABX3A3R7_9GAMM</name>
<keyword evidence="3" id="KW-1185">Reference proteome</keyword>
<dbReference type="SMART" id="SM00062">
    <property type="entry name" value="PBPb"/>
    <property type="match status" value="1"/>
</dbReference>
<sequence length="255" mass="28424">MKVLISLIMALVMSFFGLNSFAAKETVLLYTNYAPFSYGSTKSPQGLYPELIKAIFFRMDDDLRIQVFPWKRTLSSAEQGKGFIAGIYKTPKREEIFNYSQPFYVEEVMVFVPTDSAININSSTDLSALKGKNVGLVAGFSYGSTVDAVVKAKLFKEQRANSDILNFKKLLKGRLDAVISAKLTGQTIIAKMKLGNKIKMINVPVNKGDVYIAVSKKLADKVAVLDRFNKAIESMKQDGSYNKFMEEFIERAAGQ</sequence>
<dbReference type="Gene3D" id="3.40.190.10">
    <property type="entry name" value="Periplasmic binding protein-like II"/>
    <property type="match status" value="2"/>
</dbReference>
<dbReference type="EMBL" id="MDTU01000001">
    <property type="protein sequence ID" value="ODN43284.1"/>
    <property type="molecule type" value="Genomic_DNA"/>
</dbReference>
<dbReference type="RefSeq" id="WP_069313082.1">
    <property type="nucleotide sequence ID" value="NZ_MDTU01000001.1"/>
</dbReference>